<organism evidence="1">
    <name type="scientific">human gut metagenome</name>
    <dbReference type="NCBI Taxonomy" id="408170"/>
    <lineage>
        <taxon>unclassified sequences</taxon>
        <taxon>metagenomes</taxon>
        <taxon>organismal metagenomes</taxon>
    </lineage>
</organism>
<dbReference type="EMBL" id="AJWY01013417">
    <property type="protein sequence ID" value="EKC47169.1"/>
    <property type="molecule type" value="Genomic_DNA"/>
</dbReference>
<proteinExistence type="predicted"/>
<evidence type="ECO:0000313" key="1">
    <source>
        <dbReference type="EMBL" id="EKC47169.1"/>
    </source>
</evidence>
<protein>
    <submittedName>
        <fullName evidence="1">Site-specific DNA-methyltransferase, component of type III restriction-modification system</fullName>
    </submittedName>
</protein>
<dbReference type="GO" id="GO:0003676">
    <property type="term" value="F:nucleic acid binding"/>
    <property type="evidence" value="ECO:0007669"/>
    <property type="project" value="InterPro"/>
</dbReference>
<accession>K1RV43</accession>
<feature type="non-terminal residue" evidence="1">
    <location>
        <position position="51"/>
    </location>
</feature>
<dbReference type="InterPro" id="IPR029063">
    <property type="entry name" value="SAM-dependent_MTases_sf"/>
</dbReference>
<dbReference type="InterPro" id="IPR002052">
    <property type="entry name" value="DNA_methylase_N6_adenine_CS"/>
</dbReference>
<dbReference type="AlphaFoldDB" id="K1RV43"/>
<name>K1RV43_9ZZZZ</name>
<sequence length="51" mass="5851">MAHPAVFDSENLYIEGDNLEVLKLLQETYLGKVKMIYIDPPYNTGNDFAMK</sequence>
<dbReference type="PROSITE" id="PS00092">
    <property type="entry name" value="N6_MTASE"/>
    <property type="match status" value="1"/>
</dbReference>
<dbReference type="Gene3D" id="3.40.50.150">
    <property type="entry name" value="Vaccinia Virus protein VP39"/>
    <property type="match status" value="1"/>
</dbReference>
<comment type="caution">
    <text evidence="1">The sequence shown here is derived from an EMBL/GenBank/DDBJ whole genome shotgun (WGS) entry which is preliminary data.</text>
</comment>
<dbReference type="GO" id="GO:0008168">
    <property type="term" value="F:methyltransferase activity"/>
    <property type="evidence" value="ECO:0007669"/>
    <property type="project" value="UniProtKB-KW"/>
</dbReference>
<gene>
    <name evidence="1" type="ORF">LEA_19518</name>
</gene>
<reference evidence="1" key="1">
    <citation type="journal article" date="2013" name="Environ. Microbiol.">
        <title>Microbiota from the distal guts of lean and obese adolescents exhibit partial functional redundancy besides clear differences in community structure.</title>
        <authorList>
            <person name="Ferrer M."/>
            <person name="Ruiz A."/>
            <person name="Lanza F."/>
            <person name="Haange S.B."/>
            <person name="Oberbach A."/>
            <person name="Till H."/>
            <person name="Bargiela R."/>
            <person name="Campoy C."/>
            <person name="Segura M.T."/>
            <person name="Richter M."/>
            <person name="von Bergen M."/>
            <person name="Seifert J."/>
            <person name="Suarez A."/>
        </authorList>
    </citation>
    <scope>NUCLEOTIDE SEQUENCE</scope>
</reference>
<dbReference type="SUPFAM" id="SSF53335">
    <property type="entry name" value="S-adenosyl-L-methionine-dependent methyltransferases"/>
    <property type="match status" value="1"/>
</dbReference>
<dbReference type="GO" id="GO:0032259">
    <property type="term" value="P:methylation"/>
    <property type="evidence" value="ECO:0007669"/>
    <property type="project" value="UniProtKB-KW"/>
</dbReference>
<keyword evidence="1" id="KW-0808">Transferase</keyword>
<keyword evidence="1" id="KW-0489">Methyltransferase</keyword>